<gene>
    <name evidence="1" type="ORF">HPB47_025124</name>
</gene>
<organism evidence="1 2">
    <name type="scientific">Ixodes persulcatus</name>
    <name type="common">Taiga tick</name>
    <dbReference type="NCBI Taxonomy" id="34615"/>
    <lineage>
        <taxon>Eukaryota</taxon>
        <taxon>Metazoa</taxon>
        <taxon>Ecdysozoa</taxon>
        <taxon>Arthropoda</taxon>
        <taxon>Chelicerata</taxon>
        <taxon>Arachnida</taxon>
        <taxon>Acari</taxon>
        <taxon>Parasitiformes</taxon>
        <taxon>Ixodida</taxon>
        <taxon>Ixodoidea</taxon>
        <taxon>Ixodidae</taxon>
        <taxon>Ixodinae</taxon>
        <taxon>Ixodes</taxon>
    </lineage>
</organism>
<keyword evidence="2" id="KW-1185">Reference proteome</keyword>
<evidence type="ECO:0000313" key="2">
    <source>
        <dbReference type="Proteomes" id="UP000805193"/>
    </source>
</evidence>
<comment type="caution">
    <text evidence="1">The sequence shown here is derived from an EMBL/GenBank/DDBJ whole genome shotgun (WGS) entry which is preliminary data.</text>
</comment>
<proteinExistence type="predicted"/>
<dbReference type="Proteomes" id="UP000805193">
    <property type="component" value="Unassembled WGS sequence"/>
</dbReference>
<reference evidence="1 2" key="1">
    <citation type="journal article" date="2020" name="Cell">
        <title>Large-Scale Comparative Analyses of Tick Genomes Elucidate Their Genetic Diversity and Vector Capacities.</title>
        <authorList>
            <consortium name="Tick Genome and Microbiome Consortium (TIGMIC)"/>
            <person name="Jia N."/>
            <person name="Wang J."/>
            <person name="Shi W."/>
            <person name="Du L."/>
            <person name="Sun Y."/>
            <person name="Zhan W."/>
            <person name="Jiang J.F."/>
            <person name="Wang Q."/>
            <person name="Zhang B."/>
            <person name="Ji P."/>
            <person name="Bell-Sakyi L."/>
            <person name="Cui X.M."/>
            <person name="Yuan T.T."/>
            <person name="Jiang B.G."/>
            <person name="Yang W.F."/>
            <person name="Lam T.T."/>
            <person name="Chang Q.C."/>
            <person name="Ding S.J."/>
            <person name="Wang X.J."/>
            <person name="Zhu J.G."/>
            <person name="Ruan X.D."/>
            <person name="Zhao L."/>
            <person name="Wei J.T."/>
            <person name="Ye R.Z."/>
            <person name="Que T.C."/>
            <person name="Du C.H."/>
            <person name="Zhou Y.H."/>
            <person name="Cheng J.X."/>
            <person name="Dai P.F."/>
            <person name="Guo W.B."/>
            <person name="Han X.H."/>
            <person name="Huang E.J."/>
            <person name="Li L.F."/>
            <person name="Wei W."/>
            <person name="Gao Y.C."/>
            <person name="Liu J.Z."/>
            <person name="Shao H.Z."/>
            <person name="Wang X."/>
            <person name="Wang C.C."/>
            <person name="Yang T.C."/>
            <person name="Huo Q.B."/>
            <person name="Li W."/>
            <person name="Chen H.Y."/>
            <person name="Chen S.E."/>
            <person name="Zhou L.G."/>
            <person name="Ni X.B."/>
            <person name="Tian J.H."/>
            <person name="Sheng Y."/>
            <person name="Liu T."/>
            <person name="Pan Y.S."/>
            <person name="Xia L.Y."/>
            <person name="Li J."/>
            <person name="Zhao F."/>
            <person name="Cao W.C."/>
        </authorList>
    </citation>
    <scope>NUCLEOTIDE SEQUENCE [LARGE SCALE GENOMIC DNA]</scope>
    <source>
        <strain evidence="1">Iper-2018</strain>
    </source>
</reference>
<accession>A0AC60Q2B6</accession>
<evidence type="ECO:0000313" key="1">
    <source>
        <dbReference type="EMBL" id="KAG0427837.1"/>
    </source>
</evidence>
<dbReference type="EMBL" id="JABSTQ010009587">
    <property type="protein sequence ID" value="KAG0427837.1"/>
    <property type="molecule type" value="Genomic_DNA"/>
</dbReference>
<protein>
    <submittedName>
        <fullName evidence="1">Uncharacterized protein</fullName>
    </submittedName>
</protein>
<name>A0AC60Q2B6_IXOPE</name>
<sequence>MTRPPSSEATHRTFDVAPSYDRLQGSSGFWLASKTGPDYYYYSPSKTPGVLGFLRVTLRWNSEVVNFEA</sequence>